<keyword evidence="1" id="KW-0472">Membrane</keyword>
<keyword evidence="1" id="KW-1133">Transmembrane helix</keyword>
<evidence type="ECO:0000256" key="1">
    <source>
        <dbReference type="SAM" id="Phobius"/>
    </source>
</evidence>
<sequence>RTTICRLNSFTKFSLKNNPNQLCKRAKRPFTKETVSQVNSLRKKGHFLKLLTTIGTVVVAGEIWYVWGE</sequence>
<proteinExistence type="predicted"/>
<dbReference type="Proteomes" id="UP001524502">
    <property type="component" value="Unassembled WGS sequence"/>
</dbReference>
<dbReference type="RefSeq" id="WP_256131939.1">
    <property type="nucleotide sequence ID" value="NZ_JANFXK010000008.1"/>
</dbReference>
<keyword evidence="1" id="KW-0812">Transmembrane</keyword>
<dbReference type="EMBL" id="JANFXK010000008">
    <property type="protein sequence ID" value="MCQ4636743.1"/>
    <property type="molecule type" value="Genomic_DNA"/>
</dbReference>
<accession>A0ABT1RNJ5</accession>
<name>A0ABT1RNJ5_9FIRM</name>
<reference evidence="2 3" key="1">
    <citation type="submission" date="2022-06" db="EMBL/GenBank/DDBJ databases">
        <title>Isolation of gut microbiota from human fecal samples.</title>
        <authorList>
            <person name="Pamer E.G."/>
            <person name="Barat B."/>
            <person name="Waligurski E."/>
            <person name="Medina S."/>
            <person name="Paddock L."/>
            <person name="Mostad J."/>
        </authorList>
    </citation>
    <scope>NUCLEOTIDE SEQUENCE [LARGE SCALE GENOMIC DNA]</scope>
    <source>
        <strain evidence="2 3">SL.3.17</strain>
    </source>
</reference>
<feature type="non-terminal residue" evidence="2">
    <location>
        <position position="1"/>
    </location>
</feature>
<evidence type="ECO:0000313" key="3">
    <source>
        <dbReference type="Proteomes" id="UP001524502"/>
    </source>
</evidence>
<gene>
    <name evidence="2" type="ORF">NE619_08370</name>
</gene>
<organism evidence="2 3">
    <name type="scientific">Anaerovorax odorimutans</name>
    <dbReference type="NCBI Taxonomy" id="109327"/>
    <lineage>
        <taxon>Bacteria</taxon>
        <taxon>Bacillati</taxon>
        <taxon>Bacillota</taxon>
        <taxon>Clostridia</taxon>
        <taxon>Peptostreptococcales</taxon>
        <taxon>Anaerovoracaceae</taxon>
        <taxon>Anaerovorax</taxon>
    </lineage>
</organism>
<keyword evidence="3" id="KW-1185">Reference proteome</keyword>
<feature type="transmembrane region" description="Helical" evidence="1">
    <location>
        <begin position="47"/>
        <end position="67"/>
    </location>
</feature>
<comment type="caution">
    <text evidence="2">The sequence shown here is derived from an EMBL/GenBank/DDBJ whole genome shotgun (WGS) entry which is preliminary data.</text>
</comment>
<evidence type="ECO:0000313" key="2">
    <source>
        <dbReference type="EMBL" id="MCQ4636743.1"/>
    </source>
</evidence>
<protein>
    <submittedName>
        <fullName evidence="2">Uncharacterized protein</fullName>
    </submittedName>
</protein>